<dbReference type="Proteomes" id="UP000011776">
    <property type="component" value="Unassembled WGS sequence"/>
</dbReference>
<organism evidence="1 2">
    <name type="scientific">Leptospira interrogans serovar Grippotyphosa str. LT2186</name>
    <dbReference type="NCBI Taxonomy" id="1001599"/>
    <lineage>
        <taxon>Bacteria</taxon>
        <taxon>Pseudomonadati</taxon>
        <taxon>Spirochaetota</taxon>
        <taxon>Spirochaetia</taxon>
        <taxon>Leptospirales</taxon>
        <taxon>Leptospiraceae</taxon>
        <taxon>Leptospira</taxon>
    </lineage>
</organism>
<proteinExistence type="predicted"/>
<comment type="caution">
    <text evidence="1">The sequence shown here is derived from an EMBL/GenBank/DDBJ whole genome shotgun (WGS) entry which is preliminary data.</text>
</comment>
<evidence type="ECO:0008006" key="3">
    <source>
        <dbReference type="Google" id="ProtNLM"/>
    </source>
</evidence>
<dbReference type="SUPFAM" id="SSF47413">
    <property type="entry name" value="lambda repressor-like DNA-binding domains"/>
    <property type="match status" value="1"/>
</dbReference>
<protein>
    <recommendedName>
        <fullName evidence="3">Bacteriophage CI repressor protein</fullName>
    </recommendedName>
</protein>
<dbReference type="AlphaFoldDB" id="M3HHC9"/>
<dbReference type="InterPro" id="IPR010982">
    <property type="entry name" value="Lambda_DNA-bd_dom_sf"/>
</dbReference>
<dbReference type="BioCyc" id="LINT1001599:G11K9-2837-MONOMER"/>
<sequence>MSIKKYYSRIYFERAKKRLKTILLDFKGNQREFGVTIGKSKQTISGWLSGRFPIPEDAAITIEMVHGYRRQWLLEGELPEKVTRRIQTSRTRTKEFELEKTLLKKITSKEGLPKMIEILTVLPKKEFEIAQRFIFSLEKQEIENN</sequence>
<evidence type="ECO:0000313" key="1">
    <source>
        <dbReference type="EMBL" id="EMG12060.1"/>
    </source>
</evidence>
<reference evidence="1 2" key="1">
    <citation type="submission" date="2013-02" db="EMBL/GenBank/DDBJ databases">
        <authorList>
            <person name="Harkins D.M."/>
            <person name="Durkin A.S."/>
            <person name="Brinkac L.M."/>
            <person name="Haft D.H."/>
            <person name="Selengut J.D."/>
            <person name="Sanka R."/>
            <person name="DePew J."/>
            <person name="Purushe J."/>
            <person name="Tulsiani S.M."/>
            <person name="Graham G.C."/>
            <person name="Burns M.-A."/>
            <person name="Dohnt M.F."/>
            <person name="Smythe L.D."/>
            <person name="McKay D.B."/>
            <person name="Craig S.B."/>
            <person name="Vinetz J.M."/>
            <person name="Sutton G.G."/>
            <person name="Nierman W.C."/>
            <person name="Fouts D.E."/>
        </authorList>
    </citation>
    <scope>NUCLEOTIDE SEQUENCE [LARGE SCALE GENOMIC DNA]</scope>
    <source>
        <strain evidence="1 2">LT2186</strain>
    </source>
</reference>
<dbReference type="EMBL" id="AFME02000120">
    <property type="protein sequence ID" value="EMG12060.1"/>
    <property type="molecule type" value="Genomic_DNA"/>
</dbReference>
<dbReference type="GO" id="GO:0003677">
    <property type="term" value="F:DNA binding"/>
    <property type="evidence" value="ECO:0007669"/>
    <property type="project" value="InterPro"/>
</dbReference>
<dbReference type="Gene3D" id="1.10.260.40">
    <property type="entry name" value="lambda repressor-like DNA-binding domains"/>
    <property type="match status" value="1"/>
</dbReference>
<name>M3HHC9_LEPIR</name>
<evidence type="ECO:0000313" key="2">
    <source>
        <dbReference type="Proteomes" id="UP000011776"/>
    </source>
</evidence>
<accession>M3HHC9</accession>
<gene>
    <name evidence="1" type="ORF">LEP1GSC151_0882</name>
</gene>